<feature type="non-terminal residue" evidence="7">
    <location>
        <position position="1"/>
    </location>
</feature>
<evidence type="ECO:0000256" key="2">
    <source>
        <dbReference type="ARBA" id="ARBA00022737"/>
    </source>
</evidence>
<feature type="domain" description="GRF-type" evidence="6">
    <location>
        <begin position="29"/>
        <end position="74"/>
    </location>
</feature>
<gene>
    <name evidence="7" type="ORF">EJB05_15715</name>
</gene>
<dbReference type="GO" id="GO:0008270">
    <property type="term" value="F:zinc ion binding"/>
    <property type="evidence" value="ECO:0007669"/>
    <property type="project" value="UniProtKB-KW"/>
</dbReference>
<dbReference type="EMBL" id="RWGY01000009">
    <property type="protein sequence ID" value="TVU33900.1"/>
    <property type="molecule type" value="Genomic_DNA"/>
</dbReference>
<dbReference type="Gramene" id="TVU33900">
    <property type="protein sequence ID" value="TVU33900"/>
    <property type="gene ID" value="EJB05_15715"/>
</dbReference>
<keyword evidence="4" id="KW-0862">Zinc</keyword>
<evidence type="ECO:0000259" key="6">
    <source>
        <dbReference type="PROSITE" id="PS51999"/>
    </source>
</evidence>
<keyword evidence="8" id="KW-1185">Reference proteome</keyword>
<keyword evidence="3 5" id="KW-0863">Zinc-finger</keyword>
<comment type="caution">
    <text evidence="7">The sequence shown here is derived from an EMBL/GenBank/DDBJ whole genome shotgun (WGS) entry which is preliminary data.</text>
</comment>
<name>A0A5J9VG90_9POAL</name>
<sequence>MSRSSPVKAASTSSAAGGGNVKELPLILCPDCGNRVIRLRSRQLATYGQYFFKCETNVQGDPSTCSFYKWENEYRQWLQETLPEDDFVPCEDELKHQVPLLAHDIRLLKLEIGELKNQIGSFSTACVALVGCMVVTDPNPWDWNEERDEMKHRNEQTRDILVQKCGGLPKVICAKSRVDDKRMPLCQVNGFLREYIVSRLMDENLVFALEGSCKKNIQRTGRHLAIDSSWDRDRIVFESIDLSLLRSLTVFDGEAAAPPQVPLLEGVQRNLSTAGFLGRSEAAPNSGYQGNICIKLPKSIIKLEKLQYIRAGTAKHHQASEATENPSTAAATALMSRLYASLGSSSYTSKLSIHRRHDSHSGVKVPRGIGKLSSLHTLGVVNIHASGEDSILEVLKNLTQLHKLGVSGINRKNNNDAAGCMADISSPLEKLRSLKLYGLNRRLPSWIMQMCLQLPRLEKLDLQMKALTQQELDFIITLKHLCSLRLQLAEFQDGELRFGWSLSQNYIEWRLNFLEIACNSRLQAVRFGSKIKVEILKIRCSSVSSSLQFSGLQTLEYLKEVRLCGSWNDAFKKHLEEELGKIKKKPILELEKPSSST</sequence>
<reference evidence="7 8" key="1">
    <citation type="journal article" date="2019" name="Sci. Rep.">
        <title>A high-quality genome of Eragrostis curvula grass provides insights into Poaceae evolution and supports new strategies to enhance forage quality.</title>
        <authorList>
            <person name="Carballo J."/>
            <person name="Santos B.A.C.M."/>
            <person name="Zappacosta D."/>
            <person name="Garbus I."/>
            <person name="Selva J.P."/>
            <person name="Gallo C.A."/>
            <person name="Diaz A."/>
            <person name="Albertini E."/>
            <person name="Caccamo M."/>
            <person name="Echenique V."/>
        </authorList>
    </citation>
    <scope>NUCLEOTIDE SEQUENCE [LARGE SCALE GENOMIC DNA]</scope>
    <source>
        <strain evidence="8">cv. Victoria</strain>
        <tissue evidence="7">Leaf</tissue>
    </source>
</reference>
<evidence type="ECO:0000256" key="4">
    <source>
        <dbReference type="ARBA" id="ARBA00022833"/>
    </source>
</evidence>
<dbReference type="PANTHER" id="PTHR33680:SF7">
    <property type="entry name" value="OS02G0474200 PROTEIN"/>
    <property type="match status" value="1"/>
</dbReference>
<evidence type="ECO:0000256" key="5">
    <source>
        <dbReference type="PROSITE-ProRule" id="PRU01343"/>
    </source>
</evidence>
<dbReference type="Proteomes" id="UP000324897">
    <property type="component" value="Unassembled WGS sequence"/>
</dbReference>
<proteinExistence type="predicted"/>
<dbReference type="Pfam" id="PF23598">
    <property type="entry name" value="LRR_14"/>
    <property type="match status" value="1"/>
</dbReference>
<dbReference type="PROSITE" id="PS51999">
    <property type="entry name" value="ZF_GRF"/>
    <property type="match status" value="1"/>
</dbReference>
<dbReference type="InterPro" id="IPR032675">
    <property type="entry name" value="LRR_dom_sf"/>
</dbReference>
<organism evidence="7 8">
    <name type="scientific">Eragrostis curvula</name>
    <name type="common">weeping love grass</name>
    <dbReference type="NCBI Taxonomy" id="38414"/>
    <lineage>
        <taxon>Eukaryota</taxon>
        <taxon>Viridiplantae</taxon>
        <taxon>Streptophyta</taxon>
        <taxon>Embryophyta</taxon>
        <taxon>Tracheophyta</taxon>
        <taxon>Spermatophyta</taxon>
        <taxon>Magnoliopsida</taxon>
        <taxon>Liliopsida</taxon>
        <taxon>Poales</taxon>
        <taxon>Poaceae</taxon>
        <taxon>PACMAD clade</taxon>
        <taxon>Chloridoideae</taxon>
        <taxon>Eragrostideae</taxon>
        <taxon>Eragrostidinae</taxon>
        <taxon>Eragrostis</taxon>
    </lineage>
</organism>
<evidence type="ECO:0000256" key="3">
    <source>
        <dbReference type="ARBA" id="ARBA00022771"/>
    </source>
</evidence>
<dbReference type="Gene3D" id="3.80.10.10">
    <property type="entry name" value="Ribonuclease Inhibitor"/>
    <property type="match status" value="1"/>
</dbReference>
<dbReference type="PANTHER" id="PTHR33680">
    <property type="entry name" value="OS07G0190500 PROTEIN"/>
    <property type="match status" value="1"/>
</dbReference>
<keyword evidence="2" id="KW-0677">Repeat</keyword>
<protein>
    <recommendedName>
        <fullName evidence="6">GRF-type domain-containing protein</fullName>
    </recommendedName>
</protein>
<dbReference type="AlphaFoldDB" id="A0A5J9VG90"/>
<evidence type="ECO:0000313" key="8">
    <source>
        <dbReference type="Proteomes" id="UP000324897"/>
    </source>
</evidence>
<evidence type="ECO:0000256" key="1">
    <source>
        <dbReference type="ARBA" id="ARBA00022723"/>
    </source>
</evidence>
<accession>A0A5J9VG90</accession>
<evidence type="ECO:0000313" key="7">
    <source>
        <dbReference type="EMBL" id="TVU33900.1"/>
    </source>
</evidence>
<dbReference type="SUPFAM" id="SSF52047">
    <property type="entry name" value="RNI-like"/>
    <property type="match status" value="1"/>
</dbReference>
<dbReference type="InterPro" id="IPR010666">
    <property type="entry name" value="Znf_GRF"/>
</dbReference>
<keyword evidence="1" id="KW-0479">Metal-binding</keyword>
<dbReference type="InterPro" id="IPR055414">
    <property type="entry name" value="LRR_R13L4/SHOC2-like"/>
</dbReference>